<dbReference type="InterPro" id="IPR001387">
    <property type="entry name" value="Cro/C1-type_HTH"/>
</dbReference>
<dbReference type="RefSeq" id="WP_116609566.1">
    <property type="nucleotide sequence ID" value="NZ_QEOB01000001.1"/>
</dbReference>
<sequence>MSHRSRENQRFDSVWDALEATPEAAQNMTLRCDLMIALEEHIKRNKLSQTRAAALFGVTQPRVSDLMRGKIDLFSLDSLINMAVAAGMKVEMRITAATPHDGDTQEKTAAG</sequence>
<accession>A0ABX5KW50</accession>
<dbReference type="Proteomes" id="UP000245712">
    <property type="component" value="Unassembled WGS sequence"/>
</dbReference>
<dbReference type="InterPro" id="IPR039554">
    <property type="entry name" value="HigA2-like_HTH"/>
</dbReference>
<dbReference type="SUPFAM" id="SSF47413">
    <property type="entry name" value="lambda repressor-like DNA-binding domains"/>
    <property type="match status" value="1"/>
</dbReference>
<evidence type="ECO:0000313" key="2">
    <source>
        <dbReference type="EMBL" id="PVX97905.1"/>
    </source>
</evidence>
<dbReference type="GO" id="GO:0003677">
    <property type="term" value="F:DNA binding"/>
    <property type="evidence" value="ECO:0007669"/>
    <property type="project" value="UniProtKB-KW"/>
</dbReference>
<comment type="caution">
    <text evidence="2">The sequence shown here is derived from an EMBL/GenBank/DDBJ whole genome shotgun (WGS) entry which is preliminary data.</text>
</comment>
<keyword evidence="3" id="KW-1185">Reference proteome</keyword>
<dbReference type="InterPro" id="IPR010982">
    <property type="entry name" value="Lambda_DNA-bd_dom_sf"/>
</dbReference>
<keyword evidence="2" id="KW-0238">DNA-binding</keyword>
<dbReference type="Pfam" id="PF13744">
    <property type="entry name" value="HTH_37"/>
    <property type="match status" value="1"/>
</dbReference>
<evidence type="ECO:0000259" key="1">
    <source>
        <dbReference type="Pfam" id="PF13744"/>
    </source>
</evidence>
<gene>
    <name evidence="2" type="ORF">C7402_101620</name>
</gene>
<name>A0ABX5KW50_9BURK</name>
<protein>
    <submittedName>
        <fullName evidence="2">XRE-type DNA-binding protein</fullName>
    </submittedName>
</protein>
<evidence type="ECO:0000313" key="3">
    <source>
        <dbReference type="Proteomes" id="UP000245712"/>
    </source>
</evidence>
<reference evidence="2 3" key="1">
    <citation type="submission" date="2018-05" db="EMBL/GenBank/DDBJ databases">
        <title>Genomic Encyclopedia of Type Strains, Phase IV (KMG-V): Genome sequencing to study the core and pangenomes of soil and plant-associated prokaryotes.</title>
        <authorList>
            <person name="Whitman W."/>
        </authorList>
    </citation>
    <scope>NUCLEOTIDE SEQUENCE [LARGE SCALE GENOMIC DNA]</scope>
    <source>
        <strain evidence="2 3">SCZa-39</strain>
    </source>
</reference>
<proteinExistence type="predicted"/>
<feature type="domain" description="HigA2-like helix-turn-helix" evidence="1">
    <location>
        <begin position="23"/>
        <end position="94"/>
    </location>
</feature>
<dbReference type="CDD" id="cd00093">
    <property type="entry name" value="HTH_XRE"/>
    <property type="match status" value="1"/>
</dbReference>
<dbReference type="Gene3D" id="1.10.260.40">
    <property type="entry name" value="lambda repressor-like DNA-binding domains"/>
    <property type="match status" value="1"/>
</dbReference>
<dbReference type="EMBL" id="QEOB01000001">
    <property type="protein sequence ID" value="PVX97905.1"/>
    <property type="molecule type" value="Genomic_DNA"/>
</dbReference>
<organism evidence="2 3">
    <name type="scientific">Paraburkholderia unamae</name>
    <dbReference type="NCBI Taxonomy" id="219649"/>
    <lineage>
        <taxon>Bacteria</taxon>
        <taxon>Pseudomonadati</taxon>
        <taxon>Pseudomonadota</taxon>
        <taxon>Betaproteobacteria</taxon>
        <taxon>Burkholderiales</taxon>
        <taxon>Burkholderiaceae</taxon>
        <taxon>Paraburkholderia</taxon>
    </lineage>
</organism>